<dbReference type="InterPro" id="IPR011032">
    <property type="entry name" value="GroES-like_sf"/>
</dbReference>
<evidence type="ECO:0000259" key="7">
    <source>
        <dbReference type="Pfam" id="PF00107"/>
    </source>
</evidence>
<evidence type="ECO:0000313" key="9">
    <source>
        <dbReference type="EMBL" id="UUX35508.1"/>
    </source>
</evidence>
<dbReference type="InterPro" id="IPR013149">
    <property type="entry name" value="ADH-like_C"/>
</dbReference>
<feature type="domain" description="Alcohol dehydrogenase-like C-terminal" evidence="7">
    <location>
        <begin position="161"/>
        <end position="297"/>
    </location>
</feature>
<evidence type="ECO:0000256" key="3">
    <source>
        <dbReference type="ARBA" id="ARBA00022723"/>
    </source>
</evidence>
<dbReference type="Gene3D" id="3.40.50.720">
    <property type="entry name" value="NAD(P)-binding Rossmann-like Domain"/>
    <property type="match status" value="1"/>
</dbReference>
<dbReference type="InterPro" id="IPR036291">
    <property type="entry name" value="NAD(P)-bd_dom_sf"/>
</dbReference>
<evidence type="ECO:0000313" key="10">
    <source>
        <dbReference type="Proteomes" id="UP001315967"/>
    </source>
</evidence>
<evidence type="ECO:0000256" key="2">
    <source>
        <dbReference type="ARBA" id="ARBA00008072"/>
    </source>
</evidence>
<dbReference type="InterPro" id="IPR002328">
    <property type="entry name" value="ADH_Zn_CS"/>
</dbReference>
<evidence type="ECO:0000256" key="4">
    <source>
        <dbReference type="ARBA" id="ARBA00022833"/>
    </source>
</evidence>
<evidence type="ECO:0000256" key="5">
    <source>
        <dbReference type="ARBA" id="ARBA00023002"/>
    </source>
</evidence>
<dbReference type="SUPFAM" id="SSF50129">
    <property type="entry name" value="GroES-like"/>
    <property type="match status" value="1"/>
</dbReference>
<comment type="cofactor">
    <cofactor evidence="1 6">
        <name>Zn(2+)</name>
        <dbReference type="ChEBI" id="CHEBI:29105"/>
    </cofactor>
</comment>
<proteinExistence type="inferred from homology"/>
<evidence type="ECO:0000256" key="1">
    <source>
        <dbReference type="ARBA" id="ARBA00001947"/>
    </source>
</evidence>
<dbReference type="PANTHER" id="PTHR43161:SF23">
    <property type="entry name" value="(R,R)-BUTANEDIOL DEHYDROGENASE-RELATED"/>
    <property type="match status" value="1"/>
</dbReference>
<protein>
    <submittedName>
        <fullName evidence="9">Zinc-binding dehydrogenase</fullName>
    </submittedName>
</protein>
<dbReference type="Gene3D" id="3.90.180.10">
    <property type="entry name" value="Medium-chain alcohol dehydrogenases, catalytic domain"/>
    <property type="match status" value="1"/>
</dbReference>
<accession>A0ABY5PAH9</accession>
<comment type="similarity">
    <text evidence="2 6">Belongs to the zinc-containing alcohol dehydrogenase family.</text>
</comment>
<keyword evidence="5" id="KW-0560">Oxidoreductase</keyword>
<dbReference type="SUPFAM" id="SSF51735">
    <property type="entry name" value="NAD(P)-binding Rossmann-fold domains"/>
    <property type="match status" value="1"/>
</dbReference>
<dbReference type="Pfam" id="PF00107">
    <property type="entry name" value="ADH_zinc_N"/>
    <property type="match status" value="1"/>
</dbReference>
<organism evidence="9 10">
    <name type="scientific">Fundicoccus culcitae</name>
    <dbReference type="NCBI Taxonomy" id="2969821"/>
    <lineage>
        <taxon>Bacteria</taxon>
        <taxon>Bacillati</taxon>
        <taxon>Bacillota</taxon>
        <taxon>Bacilli</taxon>
        <taxon>Lactobacillales</taxon>
        <taxon>Aerococcaceae</taxon>
        <taxon>Fundicoccus</taxon>
    </lineage>
</organism>
<dbReference type="Proteomes" id="UP001315967">
    <property type="component" value="Chromosome"/>
</dbReference>
<dbReference type="PANTHER" id="PTHR43161">
    <property type="entry name" value="SORBITOL DEHYDROGENASE"/>
    <property type="match status" value="1"/>
</dbReference>
<dbReference type="InterPro" id="IPR013154">
    <property type="entry name" value="ADH-like_N"/>
</dbReference>
<dbReference type="Pfam" id="PF08240">
    <property type="entry name" value="ADH_N"/>
    <property type="match status" value="1"/>
</dbReference>
<feature type="domain" description="Alcohol dehydrogenase-like N-terminal" evidence="8">
    <location>
        <begin position="25"/>
        <end position="112"/>
    </location>
</feature>
<evidence type="ECO:0000256" key="6">
    <source>
        <dbReference type="RuleBase" id="RU361277"/>
    </source>
</evidence>
<name>A0ABY5PAH9_9LACT</name>
<sequence>MQSVIFNGIRDVDLTMKPVPTPEGGDVLVKVKKAGICGTDVAAYKYGGEHASIQAGDEFGHEMVGEIVSLGKDVSQFKEGDRVFVNPQYFQRMDTKHRGGAFSEYVLVHDAKLDFNLFMLPDNLSYDDAVLIEPFSVGIHGKNIPNVTADSKVVIFGSGTIGLSALTGVIASGVKNPVLTDIDPKRLKTAEELGATTYLTSTDSEFNDFLIGHFGESFSMIRGSVSDADVYIDCAGAPTIYQSYSNLAKNGAYLSVVASHHKDNLVNFKDLMWGEQKIVGSFMYNTNDIKEAIQILSDGKTKITSIITQKYPQSQAKEALEIASDTSQSIKVVIDYDL</sequence>
<dbReference type="RefSeq" id="WP_313794988.1">
    <property type="nucleotide sequence ID" value="NZ_CP102453.1"/>
</dbReference>
<reference evidence="9 10" key="1">
    <citation type="submission" date="2022-08" db="EMBL/GenBank/DDBJ databases">
        <title>Aerococcaceae sp. nov isolated from spoiled eye mask.</title>
        <authorList>
            <person name="Zhou G."/>
            <person name="Xie X.-B."/>
            <person name="Shi Q.-S."/>
            <person name="Wang Y.-S."/>
            <person name="Wen X."/>
            <person name="Peng H."/>
            <person name="Yang X.-J."/>
            <person name="Tao H.-B."/>
            <person name="Huang X.-M."/>
        </authorList>
    </citation>
    <scope>NUCLEOTIDE SEQUENCE [LARGE SCALE GENOMIC DNA]</scope>
    <source>
        <strain evidence="10">DM20194951</strain>
    </source>
</reference>
<keyword evidence="4 6" id="KW-0862">Zinc</keyword>
<dbReference type="EMBL" id="CP102453">
    <property type="protein sequence ID" value="UUX35508.1"/>
    <property type="molecule type" value="Genomic_DNA"/>
</dbReference>
<dbReference type="PROSITE" id="PS00059">
    <property type="entry name" value="ADH_ZINC"/>
    <property type="match status" value="1"/>
</dbReference>
<gene>
    <name evidence="9" type="ORF">NRE15_10440</name>
</gene>
<keyword evidence="10" id="KW-1185">Reference proteome</keyword>
<keyword evidence="3 6" id="KW-0479">Metal-binding</keyword>
<evidence type="ECO:0000259" key="8">
    <source>
        <dbReference type="Pfam" id="PF08240"/>
    </source>
</evidence>